<evidence type="ECO:0000313" key="4">
    <source>
        <dbReference type="EMBL" id="AEV31568.1"/>
    </source>
</evidence>
<evidence type="ECO:0000256" key="2">
    <source>
        <dbReference type="SAM" id="SignalP"/>
    </source>
</evidence>
<feature type="signal peptide" evidence="2">
    <location>
        <begin position="1"/>
        <end position="23"/>
    </location>
</feature>
<organism evidence="4 5">
    <name type="scientific">Owenweeksia hongkongensis (strain DSM 17368 / CIP 108786 / JCM 12287 / NRRL B-23963 / UST20020801)</name>
    <dbReference type="NCBI Taxonomy" id="926562"/>
    <lineage>
        <taxon>Bacteria</taxon>
        <taxon>Pseudomonadati</taxon>
        <taxon>Bacteroidota</taxon>
        <taxon>Flavobacteriia</taxon>
        <taxon>Flavobacteriales</taxon>
        <taxon>Owenweeksiaceae</taxon>
        <taxon>Owenweeksia</taxon>
    </lineage>
</organism>
<evidence type="ECO:0000313" key="5">
    <source>
        <dbReference type="Proteomes" id="UP000005631"/>
    </source>
</evidence>
<keyword evidence="5" id="KW-1185">Reference proteome</keyword>
<sequence length="461" mass="50327">MKKLITLLSLILFTGYTANASHAMGGEITVTVDNNNVAHVTLTIYRDANTGTAALSNSSFVALESISSPSSPTQNIPVTRTTLDTLPSNYPTERHVYTGSIQLTSNGTYLVSWSICCRNASIINFNNPSSYNLYLKTEFTSYSSTQSSTPIFLNAPMVSFPLDTMWTYNPLPYSTSGDSLYWSIDVPLSAPYQAVQGYIAPAANVNGPFTMNPNTGLITWWPSQIGNYAVSILVEEFSSGTKIAEIRRDMQFSVFPDTSSMQFSSPNSLSLANGNPFDNVIAGAPYSLTFELASNDNNAALNLIGTGEPLELSQSNASFQTQTTSNNSIEGTFTWHPSLSDIRTKPYVLNIRATDGAYNYDFSVELYLNTGVGLDESTLLSNNMSIYPNPSNGNIKLSLKQVPKSECTFEVLNLQGQRIQEIQIDRNSLMQGAQLNIDAAPGTYIIRLKGEEAQSKVFVIQ</sequence>
<evidence type="ECO:0000259" key="3">
    <source>
        <dbReference type="Pfam" id="PF18962"/>
    </source>
</evidence>
<dbReference type="eggNOG" id="COG2132">
    <property type="taxonomic scope" value="Bacteria"/>
</dbReference>
<protein>
    <recommendedName>
        <fullName evidence="3">Secretion system C-terminal sorting domain-containing protein</fullName>
    </recommendedName>
</protein>
<dbReference type="STRING" id="926562.Oweho_0552"/>
<gene>
    <name evidence="4" type="ordered locus">Oweho_0552</name>
</gene>
<evidence type="ECO:0000256" key="1">
    <source>
        <dbReference type="ARBA" id="ARBA00022729"/>
    </source>
</evidence>
<dbReference type="OrthoDB" id="862563at2"/>
<dbReference type="AlphaFoldDB" id="G8R0A8"/>
<name>G8R0A8_OWEHD</name>
<dbReference type="NCBIfam" id="TIGR04183">
    <property type="entry name" value="Por_Secre_tail"/>
    <property type="match status" value="1"/>
</dbReference>
<feature type="domain" description="Secretion system C-terminal sorting" evidence="3">
    <location>
        <begin position="386"/>
        <end position="458"/>
    </location>
</feature>
<dbReference type="RefSeq" id="WP_014200929.1">
    <property type="nucleotide sequence ID" value="NC_016599.1"/>
</dbReference>
<dbReference type="Pfam" id="PF18962">
    <property type="entry name" value="Por_Secre_tail"/>
    <property type="match status" value="1"/>
</dbReference>
<dbReference type="Proteomes" id="UP000005631">
    <property type="component" value="Chromosome"/>
</dbReference>
<accession>G8R0A8</accession>
<keyword evidence="1 2" id="KW-0732">Signal</keyword>
<dbReference type="InterPro" id="IPR026444">
    <property type="entry name" value="Secre_tail"/>
</dbReference>
<dbReference type="HOGENOM" id="CLU_526613_0_0_10"/>
<dbReference type="EMBL" id="CP003156">
    <property type="protein sequence ID" value="AEV31568.1"/>
    <property type="molecule type" value="Genomic_DNA"/>
</dbReference>
<proteinExistence type="predicted"/>
<feature type="chain" id="PRO_5003515460" description="Secretion system C-terminal sorting domain-containing protein" evidence="2">
    <location>
        <begin position="24"/>
        <end position="461"/>
    </location>
</feature>
<dbReference type="KEGG" id="oho:Oweho_0552"/>
<reference evidence="4 5" key="1">
    <citation type="journal article" date="2012" name="Stand. Genomic Sci.">
        <title>Genome sequence of the orange-pigmented seawater bacterium Owenweeksia hongkongensis type strain (UST20020801(T)).</title>
        <authorList>
            <person name="Riedel T."/>
            <person name="Held B."/>
            <person name="Nolan M."/>
            <person name="Lucas S."/>
            <person name="Lapidus A."/>
            <person name="Tice H."/>
            <person name="Del Rio T.G."/>
            <person name="Cheng J.F."/>
            <person name="Han C."/>
            <person name="Tapia R."/>
            <person name="Goodwin L.A."/>
            <person name="Pitluck S."/>
            <person name="Liolios K."/>
            <person name="Mavromatis K."/>
            <person name="Pagani I."/>
            <person name="Ivanova N."/>
            <person name="Mikhailova N."/>
            <person name="Pati A."/>
            <person name="Chen A."/>
            <person name="Palaniappan K."/>
            <person name="Rohde M."/>
            <person name="Tindall B.J."/>
            <person name="Detter J.C."/>
            <person name="Goker M."/>
            <person name="Woyke T."/>
            <person name="Bristow J."/>
            <person name="Eisen J.A."/>
            <person name="Markowitz V."/>
            <person name="Hugenholtz P."/>
            <person name="Klenk H.P."/>
            <person name="Kyrpides N.C."/>
        </authorList>
    </citation>
    <scope>NUCLEOTIDE SEQUENCE</scope>
    <source>
        <strain evidence="5">DSM 17368 / JCM 12287 / NRRL B-23963</strain>
    </source>
</reference>